<evidence type="ECO:0000313" key="2">
    <source>
        <dbReference type="Proteomes" id="UP000238274"/>
    </source>
</evidence>
<reference evidence="1 2" key="1">
    <citation type="submission" date="2017-12" db="EMBL/GenBank/DDBJ databases">
        <title>Gene loss provides genomic basis for host adaptation in cereal stripe rust fungi.</title>
        <authorList>
            <person name="Xia C."/>
        </authorList>
    </citation>
    <scope>NUCLEOTIDE SEQUENCE [LARGE SCALE GENOMIC DNA]</scope>
    <source>
        <strain evidence="1 2">93TX-2</strain>
    </source>
</reference>
<reference evidence="2" key="3">
    <citation type="journal article" date="2018" name="Mol. Plant Microbe Interact.">
        <title>Genome sequence resources for the wheat stripe rust pathogen (Puccinia striiformis f. sp. tritici) and the barley stripe rust pathogen (Puccinia striiformis f. sp. hordei).</title>
        <authorList>
            <person name="Xia C."/>
            <person name="Wang M."/>
            <person name="Yin C."/>
            <person name="Cornejo O.E."/>
            <person name="Hulbert S.H."/>
            <person name="Chen X."/>
        </authorList>
    </citation>
    <scope>NUCLEOTIDE SEQUENCE [LARGE SCALE GENOMIC DNA]</scope>
    <source>
        <strain evidence="2">93TX-2</strain>
    </source>
</reference>
<sequence length="83" mass="10073">MSDYLSFYQDQFQERGSYPAPIDGWVITVSHSIIEHCDFLRGVMNLRPDFTLWMGKKCWKCDHPYRRCEPSCHRFREPEERDQ</sequence>
<accession>A0A2S4W8P4</accession>
<reference evidence="2" key="2">
    <citation type="journal article" date="2018" name="BMC Genomics">
        <title>Genomic insights into host adaptation between the wheat stripe rust pathogen (Puccinia striiformis f. sp. tritici) and the barley stripe rust pathogen (Puccinia striiformis f. sp. hordei).</title>
        <authorList>
            <person name="Xia C."/>
            <person name="Wang M."/>
            <person name="Yin C."/>
            <person name="Cornejo O.E."/>
            <person name="Hulbert S.H."/>
            <person name="Chen X."/>
        </authorList>
    </citation>
    <scope>NUCLEOTIDE SEQUENCE [LARGE SCALE GENOMIC DNA]</scope>
    <source>
        <strain evidence="2">93TX-2</strain>
    </source>
</reference>
<comment type="caution">
    <text evidence="1">The sequence shown here is derived from an EMBL/GenBank/DDBJ whole genome shotgun (WGS) entry which is preliminary data.</text>
</comment>
<organism evidence="1 2">
    <name type="scientific">Puccinia striiformis</name>
    <dbReference type="NCBI Taxonomy" id="27350"/>
    <lineage>
        <taxon>Eukaryota</taxon>
        <taxon>Fungi</taxon>
        <taxon>Dikarya</taxon>
        <taxon>Basidiomycota</taxon>
        <taxon>Pucciniomycotina</taxon>
        <taxon>Pucciniomycetes</taxon>
        <taxon>Pucciniales</taxon>
        <taxon>Pucciniaceae</taxon>
        <taxon>Puccinia</taxon>
    </lineage>
</organism>
<keyword evidence="2" id="KW-1185">Reference proteome</keyword>
<proteinExistence type="predicted"/>
<dbReference type="Proteomes" id="UP000238274">
    <property type="component" value="Unassembled WGS sequence"/>
</dbReference>
<name>A0A2S4W8P4_9BASI</name>
<dbReference type="VEuPathDB" id="FungiDB:PSTT_08757"/>
<gene>
    <name evidence="1" type="ORF">PSHT_06147</name>
</gene>
<evidence type="ECO:0000313" key="1">
    <source>
        <dbReference type="EMBL" id="POW18143.1"/>
    </source>
</evidence>
<dbReference type="VEuPathDB" id="FungiDB:PSHT_06147"/>
<dbReference type="EMBL" id="PKSM01000070">
    <property type="protein sequence ID" value="POW18143.1"/>
    <property type="molecule type" value="Genomic_DNA"/>
</dbReference>
<protein>
    <submittedName>
        <fullName evidence="1">Uncharacterized protein</fullName>
    </submittedName>
</protein>
<dbReference type="AlphaFoldDB" id="A0A2S4W8P4"/>